<dbReference type="Gene3D" id="3.40.109.10">
    <property type="entry name" value="NADH Oxidase"/>
    <property type="match status" value="1"/>
</dbReference>
<dbReference type="InterPro" id="IPR050627">
    <property type="entry name" value="Nitroreductase/BluB"/>
</dbReference>
<dbReference type="PANTHER" id="PTHR23026:SF123">
    <property type="entry name" value="NAD(P)H NITROREDUCTASE RV3131-RELATED"/>
    <property type="match status" value="1"/>
</dbReference>
<evidence type="ECO:0000313" key="3">
    <source>
        <dbReference type="Proteomes" id="UP000217785"/>
    </source>
</evidence>
<evidence type="ECO:0000313" key="2">
    <source>
        <dbReference type="EMBL" id="GAX90247.1"/>
    </source>
</evidence>
<proteinExistence type="predicted"/>
<organism evidence="2 3">
    <name type="scientific">Effusibacillus lacus</name>
    <dbReference type="NCBI Taxonomy" id="1348429"/>
    <lineage>
        <taxon>Bacteria</taxon>
        <taxon>Bacillati</taxon>
        <taxon>Bacillota</taxon>
        <taxon>Bacilli</taxon>
        <taxon>Bacillales</taxon>
        <taxon>Alicyclobacillaceae</taxon>
        <taxon>Effusibacillus</taxon>
    </lineage>
</organism>
<dbReference type="InterPro" id="IPR029479">
    <property type="entry name" value="Nitroreductase"/>
</dbReference>
<evidence type="ECO:0000259" key="1">
    <source>
        <dbReference type="Pfam" id="PF00881"/>
    </source>
</evidence>
<keyword evidence="3" id="KW-1185">Reference proteome</keyword>
<feature type="domain" description="Nitroreductase" evidence="1">
    <location>
        <begin position="64"/>
        <end position="151"/>
    </location>
</feature>
<dbReference type="AlphaFoldDB" id="A0A292YHD7"/>
<dbReference type="GO" id="GO:0016491">
    <property type="term" value="F:oxidoreductase activity"/>
    <property type="evidence" value="ECO:0007669"/>
    <property type="project" value="InterPro"/>
</dbReference>
<dbReference type="EMBL" id="BDUF01000053">
    <property type="protein sequence ID" value="GAX90247.1"/>
    <property type="molecule type" value="Genomic_DNA"/>
</dbReference>
<accession>A0A292YHD7</accession>
<dbReference type="RefSeq" id="WP_096181959.1">
    <property type="nucleotide sequence ID" value="NZ_BDUF01000053.1"/>
</dbReference>
<comment type="caution">
    <text evidence="2">The sequence shown here is derived from an EMBL/GenBank/DDBJ whole genome shotgun (WGS) entry which is preliminary data.</text>
</comment>
<protein>
    <submittedName>
        <fullName evidence="2">Ferredoxin--nitrite reductase</fullName>
    </submittedName>
</protein>
<dbReference type="InterPro" id="IPR000415">
    <property type="entry name" value="Nitroreductase-like"/>
</dbReference>
<reference evidence="3" key="1">
    <citation type="submission" date="2017-07" db="EMBL/GenBank/DDBJ databases">
        <title>Draft genome sequence of Effusibacillus lacus strain skLN1.</title>
        <authorList>
            <person name="Watanabe M."/>
            <person name="Kojima H."/>
            <person name="Fukui M."/>
        </authorList>
    </citation>
    <scope>NUCLEOTIDE SEQUENCE [LARGE SCALE GENOMIC DNA]</scope>
    <source>
        <strain evidence="3">skLN1</strain>
    </source>
</reference>
<dbReference type="OrthoDB" id="9804207at2"/>
<name>A0A292YHD7_9BACL</name>
<dbReference type="Proteomes" id="UP000217785">
    <property type="component" value="Unassembled WGS sequence"/>
</dbReference>
<dbReference type="SUPFAM" id="SSF55469">
    <property type="entry name" value="FMN-dependent nitroreductase-like"/>
    <property type="match status" value="1"/>
</dbReference>
<dbReference type="PANTHER" id="PTHR23026">
    <property type="entry name" value="NADPH NITROREDUCTASE"/>
    <property type="match status" value="1"/>
</dbReference>
<sequence>MDVLSAIEKRREITSFKPDSIPPELLDKLIRSAYLAPSGNNLPSREFILVTDRDKLQSLAATTPYMKWLEQSAAAVVIVSDQQLSKYWLQDASIAGGFLWLTAVSLGLGAAWGAVYHSEDPEESAKRERYAREQLGIPEHLRVVAILGLGWPAAEPSPKEMYPVERVVHTETYPAPSSKESRD</sequence>
<dbReference type="Pfam" id="PF00881">
    <property type="entry name" value="Nitroreductase"/>
    <property type="match status" value="2"/>
</dbReference>
<feature type="domain" description="Nitroreductase" evidence="1">
    <location>
        <begin position="7"/>
        <end position="59"/>
    </location>
</feature>
<gene>
    <name evidence="2" type="ORF">EFBL_1873</name>
</gene>